<feature type="domain" description="PIH1D1/2/3 CS-like" evidence="2">
    <location>
        <begin position="89"/>
        <end position="182"/>
    </location>
</feature>
<evidence type="ECO:0000313" key="4">
    <source>
        <dbReference type="Proteomes" id="UP001168990"/>
    </source>
</evidence>
<proteinExistence type="inferred from homology"/>
<dbReference type="InterPro" id="IPR041442">
    <property type="entry name" value="PIH1D1/2/3_CS-like"/>
</dbReference>
<comment type="similarity">
    <text evidence="1">Belongs to the PIH1 family.</text>
</comment>
<dbReference type="GO" id="GO:0070286">
    <property type="term" value="P:axonemal dynein complex assembly"/>
    <property type="evidence" value="ECO:0007669"/>
    <property type="project" value="InterPro"/>
</dbReference>
<dbReference type="EMBL" id="JAQQBS010000002">
    <property type="protein sequence ID" value="KAK0172556.1"/>
    <property type="molecule type" value="Genomic_DNA"/>
</dbReference>
<dbReference type="GO" id="GO:0051087">
    <property type="term" value="F:protein-folding chaperone binding"/>
    <property type="evidence" value="ECO:0007669"/>
    <property type="project" value="InterPro"/>
</dbReference>
<dbReference type="InterPro" id="IPR026697">
    <property type="entry name" value="DNAAF6"/>
</dbReference>
<comment type="caution">
    <text evidence="3">The sequence shown here is derived from an EMBL/GenBank/DDBJ whole genome shotgun (WGS) entry which is preliminary data.</text>
</comment>
<protein>
    <recommendedName>
        <fullName evidence="2">PIH1D1/2/3 CS-like domain-containing protein</fullName>
    </recommendedName>
</protein>
<dbReference type="Proteomes" id="UP001168990">
    <property type="component" value="Unassembled WGS sequence"/>
</dbReference>
<dbReference type="AlphaFoldDB" id="A0AA39KT16"/>
<evidence type="ECO:0000313" key="3">
    <source>
        <dbReference type="EMBL" id="KAK0172556.1"/>
    </source>
</evidence>
<name>A0AA39KT16_9HYME</name>
<organism evidence="3 4">
    <name type="scientific">Microctonus aethiopoides</name>
    <dbReference type="NCBI Taxonomy" id="144406"/>
    <lineage>
        <taxon>Eukaryota</taxon>
        <taxon>Metazoa</taxon>
        <taxon>Ecdysozoa</taxon>
        <taxon>Arthropoda</taxon>
        <taxon>Hexapoda</taxon>
        <taxon>Insecta</taxon>
        <taxon>Pterygota</taxon>
        <taxon>Neoptera</taxon>
        <taxon>Endopterygota</taxon>
        <taxon>Hymenoptera</taxon>
        <taxon>Apocrita</taxon>
        <taxon>Ichneumonoidea</taxon>
        <taxon>Braconidae</taxon>
        <taxon>Euphorinae</taxon>
        <taxon>Microctonus</taxon>
    </lineage>
</organism>
<evidence type="ECO:0000259" key="2">
    <source>
        <dbReference type="Pfam" id="PF18201"/>
    </source>
</evidence>
<dbReference type="GO" id="GO:0045505">
    <property type="term" value="F:dynein intermediate chain binding"/>
    <property type="evidence" value="ECO:0007669"/>
    <property type="project" value="TreeGrafter"/>
</dbReference>
<keyword evidence="4" id="KW-1185">Reference proteome</keyword>
<dbReference type="GO" id="GO:0005737">
    <property type="term" value="C:cytoplasm"/>
    <property type="evidence" value="ECO:0007669"/>
    <property type="project" value="TreeGrafter"/>
</dbReference>
<accession>A0AA39KT16</accession>
<dbReference type="PANTHER" id="PTHR21083:SF0">
    <property type="entry name" value="DYNEIN AXONEMAL ASSEMBLY FACTOR 6"/>
    <property type="match status" value="1"/>
</dbReference>
<reference evidence="3" key="1">
    <citation type="journal article" date="2023" name="bioRxiv">
        <title>Scaffold-level genome assemblies of two parasitoid biocontrol wasps reveal the parthenogenesis mechanism and an associated novel virus.</title>
        <authorList>
            <person name="Inwood S."/>
            <person name="Skelly J."/>
            <person name="Guhlin J."/>
            <person name="Harrop T."/>
            <person name="Goldson S."/>
            <person name="Dearden P."/>
        </authorList>
    </citation>
    <scope>NUCLEOTIDE SEQUENCE</scope>
    <source>
        <strain evidence="3">Irish</strain>
        <tissue evidence="3">Whole body</tissue>
    </source>
</reference>
<evidence type="ECO:0000256" key="1">
    <source>
        <dbReference type="ARBA" id="ARBA00008511"/>
    </source>
</evidence>
<dbReference type="PANTHER" id="PTHR21083">
    <property type="entry name" value="TWISTER"/>
    <property type="match status" value="1"/>
</dbReference>
<dbReference type="InterPro" id="IPR008978">
    <property type="entry name" value="HSP20-like_chaperone"/>
</dbReference>
<dbReference type="Pfam" id="PF18201">
    <property type="entry name" value="PIH1_CS"/>
    <property type="match status" value="1"/>
</dbReference>
<dbReference type="SUPFAM" id="SSF49764">
    <property type="entry name" value="HSP20-like chaperones"/>
    <property type="match status" value="1"/>
</dbReference>
<sequence length="192" mass="21399">MEGYFGFNEMKALQELISPQNDELDLDNDLPQTGTRKLGPGDIGSVKADEAEYTGPHAVLQGKGDDIWHTSEVSNAHDANSTLDPRIIPEYEMKFKQQVSTEDVFLGMGFKTPSTSSCEWLIISVKLPGEAMENIELSIESDCIDIRSPRYRLQLPTPHSVNPNESSANWQSDLSTLNLTLKLIRELDAVNF</sequence>
<reference evidence="3" key="2">
    <citation type="submission" date="2023-03" db="EMBL/GenBank/DDBJ databases">
        <authorList>
            <person name="Inwood S.N."/>
            <person name="Skelly J.G."/>
            <person name="Guhlin J."/>
            <person name="Harrop T.W.R."/>
            <person name="Goldson S.G."/>
            <person name="Dearden P.K."/>
        </authorList>
    </citation>
    <scope>NUCLEOTIDE SEQUENCE</scope>
    <source>
        <strain evidence="3">Irish</strain>
        <tissue evidence="3">Whole body</tissue>
    </source>
</reference>
<dbReference type="CDD" id="cd00298">
    <property type="entry name" value="ACD_sHsps_p23-like"/>
    <property type="match status" value="1"/>
</dbReference>
<gene>
    <name evidence="3" type="ORF">PV328_005862</name>
</gene>